<dbReference type="Proteomes" id="UP000830115">
    <property type="component" value="Chromosome"/>
</dbReference>
<gene>
    <name evidence="2" type="ORF">K9S39_30710</name>
</gene>
<sequence length="882" mass="95968">MRTGRVNSPPPYRMEDSMAQPTAPLQERANVTSAQVGNGKTPHYMAASSVQTDTLCSRRISRALTDAEAAKMGDHCKRCVKVAEQRAADNAPAAGETPAAAPESAPATVKPLAEDFTAPATMFDPELTYYADGTAVVMRWEGGEKAGTTIGMTVDRSPYQYQAVRFEDGTTSNVAPHVLHRRVEGDRYFADYETIQGTDRITVTRDGSAEPVFTAELPYDPQRNAGEALAALGWTIAGMDSYAGPALFRAIVRPATPAEAPAAPQLMPDHARGIVTTTWPDAHDFQSCHDENGQFLGYTFQATRTTSSRYGWITSTGTYAKSLEPYRSGAEAMLPMAVLDDERRAQRPDPAAQRAAALAAHKTKAAQDTARHRAETDNRIAAQARRYGSFLPQPTADRIAERNQPGPFKPGDLIVCADGITRTVQAMAATVAGEPAHVIVDGGAQWIAHNCHHAEELTFHGPQGYTGPRALCGYADHTAPADQSGNLAVHERNPGTMGPCPGSLKSPRAHREELTRRHTTAYSYAPPRPTFLACTAQTGDVVVWDEQERTVHDCHPSDTRHVLVTFTDDTAAPFTLDDRLTYRRRIRRHDVRCHACGVTAVETADEAVDGTPTHRLCGVCDHPDATDPEHRTAVLEEAAARLTARAVYSTAHAFQSVAAPENRARRIGWTFRTGYGAQARYGWVTCLGRLIPQVGTEHRWQADRAVEAHHEAGTLAPTGHDPVALLAARPLAEVRLGLEALRGDEAPAEAAPARPALEGVIVQHDGTTKGCAPRHVDHPDVAAARKALDGLKHAALTDRHDISEPTEEEQDVRGYVIDPRGHGRVALYWLEGGRIVRHDDPAYGAALDCLEDRMRRRGWSTEKMLRSSHCLFAHVPQDQRQG</sequence>
<accession>A0ABY4MH59</accession>
<organism evidence="2 3">
    <name type="scientific">Streptomyces halobius</name>
    <dbReference type="NCBI Taxonomy" id="2879846"/>
    <lineage>
        <taxon>Bacteria</taxon>
        <taxon>Bacillati</taxon>
        <taxon>Actinomycetota</taxon>
        <taxon>Actinomycetes</taxon>
        <taxon>Kitasatosporales</taxon>
        <taxon>Streptomycetaceae</taxon>
        <taxon>Streptomyces</taxon>
    </lineage>
</organism>
<dbReference type="RefSeq" id="WP_248866569.1">
    <property type="nucleotide sequence ID" value="NZ_CP086322.1"/>
</dbReference>
<evidence type="ECO:0000256" key="1">
    <source>
        <dbReference type="SAM" id="MobiDB-lite"/>
    </source>
</evidence>
<evidence type="ECO:0000313" key="2">
    <source>
        <dbReference type="EMBL" id="UQA95656.1"/>
    </source>
</evidence>
<feature type="region of interest" description="Disordered" evidence="1">
    <location>
        <begin position="1"/>
        <end position="42"/>
    </location>
</feature>
<keyword evidence="3" id="KW-1185">Reference proteome</keyword>
<evidence type="ECO:0000313" key="3">
    <source>
        <dbReference type="Proteomes" id="UP000830115"/>
    </source>
</evidence>
<name>A0ABY4MH59_9ACTN</name>
<protein>
    <submittedName>
        <fullName evidence="2">Uncharacterized protein</fullName>
    </submittedName>
</protein>
<dbReference type="EMBL" id="CP086322">
    <property type="protein sequence ID" value="UQA95656.1"/>
    <property type="molecule type" value="Genomic_DNA"/>
</dbReference>
<feature type="compositionally biased region" description="Polar residues" evidence="1">
    <location>
        <begin position="29"/>
        <end position="38"/>
    </location>
</feature>
<reference evidence="2" key="1">
    <citation type="submission" date="2021-10" db="EMBL/GenBank/DDBJ databases">
        <title>Streptomyces nigrumlapis sp.nov.,an antimicrobial producing actinobacterium isolated from Black Gobi rocks.</title>
        <authorList>
            <person name="Wen Y."/>
            <person name="Zhang W."/>
            <person name="Liu X.G."/>
        </authorList>
    </citation>
    <scope>NUCLEOTIDE SEQUENCE</scope>
    <source>
        <strain evidence="2">ST13-2-2</strain>
    </source>
</reference>
<proteinExistence type="predicted"/>